<keyword evidence="5" id="KW-0378">Hydrolase</keyword>
<evidence type="ECO:0000256" key="3">
    <source>
        <dbReference type="ARBA" id="ARBA00022722"/>
    </source>
</evidence>
<evidence type="ECO:0000256" key="5">
    <source>
        <dbReference type="ARBA" id="ARBA00022801"/>
    </source>
</evidence>
<keyword evidence="11" id="KW-1185">Reference proteome</keyword>
<dbReference type="EC" id="4.6.1.24" evidence="2"/>
<evidence type="ECO:0000256" key="4">
    <source>
        <dbReference type="ARBA" id="ARBA00022759"/>
    </source>
</evidence>
<dbReference type="EMBL" id="MSFO01000008">
    <property type="protein sequence ID" value="PLB44872.1"/>
    <property type="molecule type" value="Genomic_DNA"/>
</dbReference>
<feature type="chain" id="PRO_5014181169" description="ribonuclease T1" evidence="9">
    <location>
        <begin position="20"/>
        <end position="135"/>
    </location>
</feature>
<dbReference type="SUPFAM" id="SSF53933">
    <property type="entry name" value="Microbial ribonucleases"/>
    <property type="match status" value="1"/>
</dbReference>
<evidence type="ECO:0000313" key="10">
    <source>
        <dbReference type="EMBL" id="PLB44872.1"/>
    </source>
</evidence>
<dbReference type="RefSeq" id="XP_024700174.1">
    <property type="nucleotide sequence ID" value="XM_024847072.1"/>
</dbReference>
<keyword evidence="6" id="KW-1015">Disulfide bond</keyword>
<dbReference type="Gene3D" id="3.10.450.30">
    <property type="entry name" value="Microbial ribonucleases"/>
    <property type="match status" value="1"/>
</dbReference>
<keyword evidence="7" id="KW-0456">Lyase</keyword>
<evidence type="ECO:0000256" key="1">
    <source>
        <dbReference type="ARBA" id="ARBA00009006"/>
    </source>
</evidence>
<protein>
    <recommendedName>
        <fullName evidence="2">ribonuclease T1</fullName>
        <ecNumber evidence="2">4.6.1.24</ecNumber>
    </recommendedName>
</protein>
<dbReference type="OrthoDB" id="5425539at2759"/>
<dbReference type="Pfam" id="PF00545">
    <property type="entry name" value="Ribonuclease"/>
    <property type="match status" value="1"/>
</dbReference>
<proteinExistence type="inferred from homology"/>
<comment type="caution">
    <text evidence="10">The sequence shown here is derived from an EMBL/GenBank/DDBJ whole genome shotgun (WGS) entry which is preliminary data.</text>
</comment>
<sequence length="135" mass="14381">MMYTKILTLTTLLLTGALAAPQPVPQPLPRACDYTCGSNCYSSSAVNSAKNAGYDLYSDGETVGSNNYPHRYNNYEGFDFPVSGTYQEWPILSSGSIYSGGSPGADRVVFNTQNQLAGVITHTGASGNNFVECDS</sequence>
<evidence type="ECO:0000313" key="11">
    <source>
        <dbReference type="Proteomes" id="UP000234275"/>
    </source>
</evidence>
<dbReference type="GO" id="GO:0016787">
    <property type="term" value="F:hydrolase activity"/>
    <property type="evidence" value="ECO:0007669"/>
    <property type="project" value="UniProtKB-KW"/>
</dbReference>
<feature type="signal peptide" evidence="9">
    <location>
        <begin position="1"/>
        <end position="19"/>
    </location>
</feature>
<keyword evidence="4" id="KW-0255">Endonuclease</keyword>
<dbReference type="Proteomes" id="UP000234275">
    <property type="component" value="Unassembled WGS sequence"/>
</dbReference>
<dbReference type="PANTHER" id="PTHR42104:SF1">
    <property type="entry name" value="EXTRACELLULAR GUANYL-SPECIFIC RIBONUCLEASE RNTA (AFU_ORTHOLOGUE AFUA_4G03230)"/>
    <property type="match status" value="1"/>
</dbReference>
<keyword evidence="3" id="KW-0540">Nuclease</keyword>
<evidence type="ECO:0000256" key="6">
    <source>
        <dbReference type="ARBA" id="ARBA00023157"/>
    </source>
</evidence>
<name>A0A2I2FW59_9EURO</name>
<comment type="similarity">
    <text evidence="1">Belongs to the ribonuclease N1/T1 family.</text>
</comment>
<dbReference type="GO" id="GO:0046589">
    <property type="term" value="F:ribonuclease T1 activity"/>
    <property type="evidence" value="ECO:0007669"/>
    <property type="project" value="UniProtKB-EC"/>
</dbReference>
<evidence type="ECO:0000256" key="2">
    <source>
        <dbReference type="ARBA" id="ARBA00012549"/>
    </source>
</evidence>
<gene>
    <name evidence="10" type="ORF">P170DRAFT_415670</name>
</gene>
<evidence type="ECO:0000256" key="7">
    <source>
        <dbReference type="ARBA" id="ARBA00023239"/>
    </source>
</evidence>
<dbReference type="VEuPathDB" id="FungiDB:P170DRAFT_415670"/>
<dbReference type="AlphaFoldDB" id="A0A2I2FW59"/>
<reference evidence="10 11" key="1">
    <citation type="submission" date="2016-12" db="EMBL/GenBank/DDBJ databases">
        <title>The genomes of Aspergillus section Nigri reveals drivers in fungal speciation.</title>
        <authorList>
            <consortium name="DOE Joint Genome Institute"/>
            <person name="Vesth T.C."/>
            <person name="Nybo J."/>
            <person name="Theobald S."/>
            <person name="Brandl J."/>
            <person name="Frisvad J.C."/>
            <person name="Nielsen K.F."/>
            <person name="Lyhne E.K."/>
            <person name="Kogle M.E."/>
            <person name="Kuo A."/>
            <person name="Riley R."/>
            <person name="Clum A."/>
            <person name="Nolan M."/>
            <person name="Lipzen A."/>
            <person name="Salamov A."/>
            <person name="Henrissat B."/>
            <person name="Wiebenga A."/>
            <person name="De Vries R.P."/>
            <person name="Grigoriev I.V."/>
            <person name="Mortensen U.H."/>
            <person name="Andersen M.R."/>
            <person name="Baker S.E."/>
        </authorList>
    </citation>
    <scope>NUCLEOTIDE SEQUENCE [LARGE SCALE GENOMIC DNA]</scope>
    <source>
        <strain evidence="10 11">IBT 23096</strain>
    </source>
</reference>
<accession>A0A2I2FW59</accession>
<evidence type="ECO:0000256" key="9">
    <source>
        <dbReference type="SAM" id="SignalP"/>
    </source>
</evidence>
<dbReference type="STRING" id="1392250.A0A2I2FW59"/>
<evidence type="ECO:0000256" key="8">
    <source>
        <dbReference type="ARBA" id="ARBA00034015"/>
    </source>
</evidence>
<dbReference type="GeneID" id="36554771"/>
<organism evidence="10 11">
    <name type="scientific">Aspergillus steynii IBT 23096</name>
    <dbReference type="NCBI Taxonomy" id="1392250"/>
    <lineage>
        <taxon>Eukaryota</taxon>
        <taxon>Fungi</taxon>
        <taxon>Dikarya</taxon>
        <taxon>Ascomycota</taxon>
        <taxon>Pezizomycotina</taxon>
        <taxon>Eurotiomycetes</taxon>
        <taxon>Eurotiomycetidae</taxon>
        <taxon>Eurotiales</taxon>
        <taxon>Aspergillaceae</taxon>
        <taxon>Aspergillus</taxon>
        <taxon>Aspergillus subgen. Circumdati</taxon>
    </lineage>
</organism>
<dbReference type="GO" id="GO:0003723">
    <property type="term" value="F:RNA binding"/>
    <property type="evidence" value="ECO:0007669"/>
    <property type="project" value="InterPro"/>
</dbReference>
<comment type="catalytic activity">
    <reaction evidence="8">
        <text>[RNA] containing guanosine + H2O = an [RNA fragment]-3'-guanosine-3'-phosphate + a 5'-hydroxy-ribonucleotide-3'-[RNA fragment].</text>
        <dbReference type="EC" id="4.6.1.24"/>
    </reaction>
</comment>
<keyword evidence="9" id="KW-0732">Signal</keyword>
<dbReference type="InterPro" id="IPR016191">
    <property type="entry name" value="Ribonuclease/ribotoxin"/>
</dbReference>
<dbReference type="InterPro" id="IPR000026">
    <property type="entry name" value="N1-like"/>
</dbReference>
<dbReference type="CDD" id="cd00606">
    <property type="entry name" value="fungal_RNase"/>
    <property type="match status" value="1"/>
</dbReference>
<dbReference type="PANTHER" id="PTHR42104">
    <property type="entry name" value="EXTRACELLULAR GUANYL-SPECIFIC RIBONUCLEASE RNTA (AFU_ORTHOLOGUE AFUA_4G03230)"/>
    <property type="match status" value="1"/>
</dbReference>